<dbReference type="EMBL" id="JYDS01000353">
    <property type="protein sequence ID" value="KRZ11320.1"/>
    <property type="molecule type" value="Genomic_DNA"/>
</dbReference>
<evidence type="ECO:0000313" key="3">
    <source>
        <dbReference type="Proteomes" id="UP000054805"/>
    </source>
</evidence>
<dbReference type="Proteomes" id="UP000054805">
    <property type="component" value="Unassembled WGS sequence"/>
</dbReference>
<accession>A0A0V1HKT5</accession>
<gene>
    <name evidence="2" type="ORF">T4B_11115</name>
    <name evidence="1" type="ORF">T4B_4953</name>
</gene>
<evidence type="ECO:0000313" key="1">
    <source>
        <dbReference type="EMBL" id="KRZ11320.1"/>
    </source>
</evidence>
<sequence length="69" mass="7671">MTAANERLAHAWQLVKTCLEAQNMLSQASTVQHSVRIAQNLNKYVMHDATTVAYNGLCLHVVVYVVLVC</sequence>
<protein>
    <submittedName>
        <fullName evidence="1">Uncharacterized protein</fullName>
    </submittedName>
</protein>
<keyword evidence="3" id="KW-1185">Reference proteome</keyword>
<name>A0A0V1HKT5_TRIPS</name>
<organism evidence="1 3">
    <name type="scientific">Trichinella pseudospiralis</name>
    <name type="common">Parasitic roundworm</name>
    <dbReference type="NCBI Taxonomy" id="6337"/>
    <lineage>
        <taxon>Eukaryota</taxon>
        <taxon>Metazoa</taxon>
        <taxon>Ecdysozoa</taxon>
        <taxon>Nematoda</taxon>
        <taxon>Enoplea</taxon>
        <taxon>Dorylaimia</taxon>
        <taxon>Trichinellida</taxon>
        <taxon>Trichinellidae</taxon>
        <taxon>Trichinella</taxon>
    </lineage>
</organism>
<dbReference type="EMBL" id="JYDS01000342">
    <property type="protein sequence ID" value="KRZ12407.1"/>
    <property type="molecule type" value="Genomic_DNA"/>
</dbReference>
<comment type="caution">
    <text evidence="1">The sequence shown here is derived from an EMBL/GenBank/DDBJ whole genome shotgun (WGS) entry which is preliminary data.</text>
</comment>
<proteinExistence type="predicted"/>
<dbReference type="AlphaFoldDB" id="A0A0V1HKT5"/>
<reference evidence="1 3" key="1">
    <citation type="submission" date="2015-01" db="EMBL/GenBank/DDBJ databases">
        <title>Evolution of Trichinella species and genotypes.</title>
        <authorList>
            <person name="Korhonen P.K."/>
            <person name="Edoardo P."/>
            <person name="Giuseppe L.R."/>
            <person name="Gasser R.B."/>
        </authorList>
    </citation>
    <scope>NUCLEOTIDE SEQUENCE [LARGE SCALE GENOMIC DNA]</scope>
    <source>
        <strain evidence="1">ISS588</strain>
    </source>
</reference>
<evidence type="ECO:0000313" key="2">
    <source>
        <dbReference type="EMBL" id="KRZ12407.1"/>
    </source>
</evidence>